<dbReference type="eggNOG" id="COG2165">
    <property type="taxonomic scope" value="Bacteria"/>
</dbReference>
<dbReference type="OrthoDB" id="123507at2"/>
<dbReference type="SUPFAM" id="SSF54523">
    <property type="entry name" value="Pili subunits"/>
    <property type="match status" value="1"/>
</dbReference>
<gene>
    <name evidence="2" type="ordered locus">AciX9_0950</name>
</gene>
<dbReference type="KEGG" id="acm:AciX9_0950"/>
<dbReference type="HOGENOM" id="CLU_876502_0_0_0"/>
<dbReference type="STRING" id="1198114.AciX9_0950"/>
<evidence type="ECO:0000313" key="2">
    <source>
        <dbReference type="EMBL" id="ADW68017.1"/>
    </source>
</evidence>
<sequence length="317" mass="31827">MNRPLNKTKAQGEDGFLLVALVVAIFLILLALSVAAPRVARQLQREREVESAHRANQYVRAIRLYYKKFGNYPASMEALKKSNNIRFLRQEYVDPLTGKSDWRLIRVGTNKTKVKGFFGEDLPGLAGGLGSAANLGSAASSGSGFGSGSAFGSSSGSGSGASGLGGTSGTTGITSGSGTTTGTGTGTGTGSSSGSSFGSNSGFGSASSQDASSLGGSSGPFMGVGSAKTGEAILVVNEQTNYEDWEFLYDPRIEQMYAKSSLLGGVSSGSSSGSLGSLGGSSSAGQGTTGSPTSPTSGFGSPTTPTNPTSPTSPTPQ</sequence>
<feature type="compositionally biased region" description="Gly residues" evidence="1">
    <location>
        <begin position="156"/>
        <end position="169"/>
    </location>
</feature>
<dbReference type="RefSeq" id="WP_013579341.1">
    <property type="nucleotide sequence ID" value="NC_015064.1"/>
</dbReference>
<dbReference type="EMBL" id="CP002480">
    <property type="protein sequence ID" value="ADW68017.1"/>
    <property type="molecule type" value="Genomic_DNA"/>
</dbReference>
<reference evidence="3" key="1">
    <citation type="submission" date="2011-01" db="EMBL/GenBank/DDBJ databases">
        <title>Complete sequence of chromosome of Acidobacterium sp. MP5ACTX9.</title>
        <authorList>
            <consortium name="US DOE Joint Genome Institute"/>
            <person name="Lucas S."/>
            <person name="Copeland A."/>
            <person name="Lapidus A."/>
            <person name="Cheng J.-F."/>
            <person name="Goodwin L."/>
            <person name="Pitluck S."/>
            <person name="Teshima H."/>
            <person name="Detter J.C."/>
            <person name="Han C."/>
            <person name="Tapia R."/>
            <person name="Land M."/>
            <person name="Hauser L."/>
            <person name="Kyrpides N."/>
            <person name="Ivanova N."/>
            <person name="Ovchinnikova G."/>
            <person name="Pagani I."/>
            <person name="Rawat S.R."/>
            <person name="Mannisto M."/>
            <person name="Haggblom M.M."/>
            <person name="Woyke T."/>
        </authorList>
    </citation>
    <scope>NUCLEOTIDE SEQUENCE [LARGE SCALE GENOMIC DNA]</scope>
    <source>
        <strain evidence="3">MP5ACTX9</strain>
    </source>
</reference>
<feature type="compositionally biased region" description="Gly residues" evidence="1">
    <location>
        <begin position="179"/>
        <end position="191"/>
    </location>
</feature>
<organism evidence="3">
    <name type="scientific">Granulicella tundricola (strain ATCC BAA-1859 / DSM 23138 / MP5ACTX9)</name>
    <dbReference type="NCBI Taxonomy" id="1198114"/>
    <lineage>
        <taxon>Bacteria</taxon>
        <taxon>Pseudomonadati</taxon>
        <taxon>Acidobacteriota</taxon>
        <taxon>Terriglobia</taxon>
        <taxon>Terriglobales</taxon>
        <taxon>Acidobacteriaceae</taxon>
        <taxon>Granulicella</taxon>
    </lineage>
</organism>
<dbReference type="Proteomes" id="UP000000343">
    <property type="component" value="Chromosome"/>
</dbReference>
<evidence type="ECO:0000256" key="1">
    <source>
        <dbReference type="SAM" id="MobiDB-lite"/>
    </source>
</evidence>
<dbReference type="PaxDb" id="1198114-AciX9_0950"/>
<feature type="region of interest" description="Disordered" evidence="1">
    <location>
        <begin position="156"/>
        <end position="215"/>
    </location>
</feature>
<feature type="compositionally biased region" description="Low complexity" evidence="1">
    <location>
        <begin position="264"/>
        <end position="310"/>
    </location>
</feature>
<proteinExistence type="predicted"/>
<evidence type="ECO:0000313" key="3">
    <source>
        <dbReference type="Proteomes" id="UP000000343"/>
    </source>
</evidence>
<name>E8X285_GRATM</name>
<keyword evidence="3" id="KW-1185">Reference proteome</keyword>
<feature type="region of interest" description="Disordered" evidence="1">
    <location>
        <begin position="264"/>
        <end position="317"/>
    </location>
</feature>
<dbReference type="AlphaFoldDB" id="E8X285"/>
<protein>
    <submittedName>
        <fullName evidence="2">Putative secretion/fimbrial assembly protein</fullName>
    </submittedName>
</protein>
<accession>E8X285</accession>
<feature type="compositionally biased region" description="Low complexity" evidence="1">
    <location>
        <begin position="192"/>
        <end position="215"/>
    </location>
</feature>
<dbReference type="InterPro" id="IPR045584">
    <property type="entry name" value="Pilin-like"/>
</dbReference>